<protein>
    <submittedName>
        <fullName evidence="8">CoA ester lyase</fullName>
    </submittedName>
</protein>
<dbReference type="PANTHER" id="PTHR32308">
    <property type="entry name" value="LYASE BETA SUBUNIT, PUTATIVE (AFU_ORTHOLOGUE AFUA_4G13030)-RELATED"/>
    <property type="match status" value="1"/>
</dbReference>
<organism evidence="8 9">
    <name type="scientific">Novosphingobium ginsenosidimutans</name>
    <dbReference type="NCBI Taxonomy" id="1176536"/>
    <lineage>
        <taxon>Bacteria</taxon>
        <taxon>Pseudomonadati</taxon>
        <taxon>Pseudomonadota</taxon>
        <taxon>Alphaproteobacteria</taxon>
        <taxon>Sphingomonadales</taxon>
        <taxon>Sphingomonadaceae</taxon>
        <taxon>Novosphingobium</taxon>
    </lineage>
</organism>
<dbReference type="PANTHER" id="PTHR32308:SF0">
    <property type="entry name" value="HPCH_HPAI ALDOLASE_CITRATE LYASE DOMAIN-CONTAINING PROTEIN"/>
    <property type="match status" value="1"/>
</dbReference>
<accession>A0A5B8S7H5</accession>
<keyword evidence="4 6" id="KW-0460">Magnesium</keyword>
<name>A0A5B8S7H5_9SPHN</name>
<keyword evidence="9" id="KW-1185">Reference proteome</keyword>
<feature type="binding site" evidence="6">
    <location>
        <position position="145"/>
    </location>
    <ligand>
        <name>Mg(2+)</name>
        <dbReference type="ChEBI" id="CHEBI:18420"/>
    </ligand>
</feature>
<dbReference type="Proteomes" id="UP000321172">
    <property type="component" value="Chromosome"/>
</dbReference>
<dbReference type="SUPFAM" id="SSF51621">
    <property type="entry name" value="Phosphoenolpyruvate/pyruvate domain"/>
    <property type="match status" value="1"/>
</dbReference>
<dbReference type="GO" id="GO:0016829">
    <property type="term" value="F:lyase activity"/>
    <property type="evidence" value="ECO:0007669"/>
    <property type="project" value="UniProtKB-KW"/>
</dbReference>
<comment type="cofactor">
    <cofactor evidence="1">
        <name>Mg(2+)</name>
        <dbReference type="ChEBI" id="CHEBI:18420"/>
    </cofactor>
</comment>
<gene>
    <name evidence="8" type="ORF">FRF71_11065</name>
</gene>
<evidence type="ECO:0000256" key="1">
    <source>
        <dbReference type="ARBA" id="ARBA00001946"/>
    </source>
</evidence>
<dbReference type="GO" id="GO:0000287">
    <property type="term" value="F:magnesium ion binding"/>
    <property type="evidence" value="ECO:0007669"/>
    <property type="project" value="TreeGrafter"/>
</dbReference>
<evidence type="ECO:0000256" key="2">
    <source>
        <dbReference type="ARBA" id="ARBA00005568"/>
    </source>
</evidence>
<dbReference type="RefSeq" id="WP_147090706.1">
    <property type="nucleotide sequence ID" value="NZ_BAABJD010000005.1"/>
</dbReference>
<dbReference type="GO" id="GO:0006107">
    <property type="term" value="P:oxaloacetate metabolic process"/>
    <property type="evidence" value="ECO:0007669"/>
    <property type="project" value="TreeGrafter"/>
</dbReference>
<comment type="similarity">
    <text evidence="2">Belongs to the HpcH/HpaI aldolase family.</text>
</comment>
<dbReference type="InterPro" id="IPR040442">
    <property type="entry name" value="Pyrv_kinase-like_dom_sf"/>
</dbReference>
<evidence type="ECO:0000256" key="3">
    <source>
        <dbReference type="ARBA" id="ARBA00022723"/>
    </source>
</evidence>
<feature type="binding site" evidence="5">
    <location>
        <position position="63"/>
    </location>
    <ligand>
        <name>substrate</name>
    </ligand>
</feature>
<evidence type="ECO:0000313" key="9">
    <source>
        <dbReference type="Proteomes" id="UP000321172"/>
    </source>
</evidence>
<evidence type="ECO:0000256" key="6">
    <source>
        <dbReference type="PIRSR" id="PIRSR015582-2"/>
    </source>
</evidence>
<dbReference type="KEGG" id="ngf:FRF71_11065"/>
<evidence type="ECO:0000256" key="4">
    <source>
        <dbReference type="ARBA" id="ARBA00022842"/>
    </source>
</evidence>
<evidence type="ECO:0000259" key="7">
    <source>
        <dbReference type="Pfam" id="PF03328"/>
    </source>
</evidence>
<dbReference type="Gene3D" id="3.20.20.60">
    <property type="entry name" value="Phosphoenolpyruvate-binding domains"/>
    <property type="match status" value="1"/>
</dbReference>
<feature type="binding site" evidence="6">
    <location>
        <position position="119"/>
    </location>
    <ligand>
        <name>Mg(2+)</name>
        <dbReference type="ChEBI" id="CHEBI:18420"/>
    </ligand>
</feature>
<keyword evidence="3 6" id="KW-0479">Metal-binding</keyword>
<dbReference type="InterPro" id="IPR011206">
    <property type="entry name" value="Citrate_lyase_beta/mcl1/mcl2"/>
</dbReference>
<feature type="domain" description="HpcH/HpaI aldolase/citrate lyase" evidence="7">
    <location>
        <begin position="6"/>
        <end position="211"/>
    </location>
</feature>
<dbReference type="Pfam" id="PF03328">
    <property type="entry name" value="HpcH_HpaI"/>
    <property type="match status" value="1"/>
</dbReference>
<dbReference type="InterPro" id="IPR005000">
    <property type="entry name" value="Aldolase/citrate-lyase_domain"/>
</dbReference>
<dbReference type="InterPro" id="IPR015813">
    <property type="entry name" value="Pyrv/PenolPyrv_kinase-like_dom"/>
</dbReference>
<proteinExistence type="inferred from homology"/>
<keyword evidence="8" id="KW-0456">Lyase</keyword>
<sequence>MFAANSFLFVPGSRPDRFAKAHGSGAGLTVIDLEDAVPAEEKAAARVNALAQVASGEAGWAIRMNGVATAAGIADLAALIEAEHLPPFLFVPMVESAVEIEIVARALGERCPELIPLIETPKGLRQAVAIASAPMVGGVMFGGGDFSGELGVALAWEPLLAARQALILACAEARVPAIDVPWINLDDAQGLADECAKAKALGFAAKAAIHPNQVAAIEAAFTPTAAEVAEAEAALAAYDAAGGKVIRFKGKMLEAPLVKRYQAVLSRKGN</sequence>
<dbReference type="PIRSF" id="PIRSF015582">
    <property type="entry name" value="Cit_lyase_B"/>
    <property type="match status" value="1"/>
</dbReference>
<evidence type="ECO:0000313" key="8">
    <source>
        <dbReference type="EMBL" id="QEA16627.1"/>
    </source>
</evidence>
<dbReference type="AlphaFoldDB" id="A0A5B8S7H5"/>
<feature type="binding site" evidence="5">
    <location>
        <position position="119"/>
    </location>
    <ligand>
        <name>substrate</name>
    </ligand>
</feature>
<reference evidence="8 9" key="1">
    <citation type="journal article" date="2013" name="J. Microbiol. Biotechnol.">
        <title>Novosphingobium ginsenosidimutans sp. nov., with the ability to convert ginsenoside.</title>
        <authorList>
            <person name="Kim J.K."/>
            <person name="He D."/>
            <person name="Liu Q.M."/>
            <person name="Park H.Y."/>
            <person name="Jung M.S."/>
            <person name="Yoon M.H."/>
            <person name="Kim S.C."/>
            <person name="Im W.T."/>
        </authorList>
    </citation>
    <scope>NUCLEOTIDE SEQUENCE [LARGE SCALE GENOMIC DNA]</scope>
    <source>
        <strain evidence="8 9">FW-6</strain>
    </source>
</reference>
<evidence type="ECO:0000256" key="5">
    <source>
        <dbReference type="PIRSR" id="PIRSR015582-1"/>
    </source>
</evidence>
<dbReference type="OrthoDB" id="9800547at2"/>
<dbReference type="EMBL" id="CP042345">
    <property type="protein sequence ID" value="QEA16627.1"/>
    <property type="molecule type" value="Genomic_DNA"/>
</dbReference>